<proteinExistence type="predicted"/>
<evidence type="ECO:0008006" key="4">
    <source>
        <dbReference type="Google" id="ProtNLM"/>
    </source>
</evidence>
<protein>
    <recommendedName>
        <fullName evidence="4">Transporter</fullName>
    </recommendedName>
</protein>
<name>A0ABU5CXV7_9BACI</name>
<sequence length="213" mass="23603">MNYNETSHMDYNNMNYNHGQYPSPPQAGDTHQTFMNHHENDNMQDEMDPNQERVLNWLTPGGQSFPGQQTGFPGHGQPGGFPGGPWPGQGHTGGPHPGGTWPGQPSFPGQPGGPQHGQPGGPHPSQPGGTAVAPTTPPPNFTPQQPTHQAFAIDSGAIRGCRFRFTYIWLNRDSFWFFPTFVGRNSVAGFRWSRNRWVYFGIDLNRIVSFQCF</sequence>
<comment type="caution">
    <text evidence="2">The sequence shown here is derived from an EMBL/GenBank/DDBJ whole genome shotgun (WGS) entry which is preliminary data.</text>
</comment>
<accession>A0ABU5CXV7</accession>
<evidence type="ECO:0000256" key="1">
    <source>
        <dbReference type="SAM" id="MobiDB-lite"/>
    </source>
</evidence>
<gene>
    <name evidence="2" type="ORF">RWD45_19320</name>
</gene>
<feature type="region of interest" description="Disordered" evidence="1">
    <location>
        <begin position="56"/>
        <end position="147"/>
    </location>
</feature>
<reference evidence="2 3" key="1">
    <citation type="submission" date="2023-10" db="EMBL/GenBank/DDBJ databases">
        <title>Virgibacillus soli CC-YMP-6 genome.</title>
        <authorList>
            <person name="Miliotis G."/>
            <person name="Sengupta P."/>
            <person name="Hameed A."/>
            <person name="Chuvochina M."/>
            <person name="Mcdonagh F."/>
            <person name="Simpson A.C."/>
            <person name="Singh N.K."/>
            <person name="Rekha P.D."/>
            <person name="Raman K."/>
            <person name="Hugenholtz P."/>
            <person name="Venkateswaran K."/>
        </authorList>
    </citation>
    <scope>NUCLEOTIDE SEQUENCE [LARGE SCALE GENOMIC DNA]</scope>
    <source>
        <strain evidence="2 3">CC-YMP-6</strain>
    </source>
</reference>
<dbReference type="EMBL" id="JAWDIQ010000003">
    <property type="protein sequence ID" value="MDY0410305.1"/>
    <property type="molecule type" value="Genomic_DNA"/>
</dbReference>
<dbReference type="RefSeq" id="WP_320381182.1">
    <property type="nucleotide sequence ID" value="NZ_JAWDIQ010000003.1"/>
</dbReference>
<evidence type="ECO:0000313" key="3">
    <source>
        <dbReference type="Proteomes" id="UP001275315"/>
    </source>
</evidence>
<keyword evidence="3" id="KW-1185">Reference proteome</keyword>
<dbReference type="Proteomes" id="UP001275315">
    <property type="component" value="Unassembled WGS sequence"/>
</dbReference>
<organism evidence="2 3">
    <name type="scientific">Paracerasibacillus soli</name>
    <dbReference type="NCBI Taxonomy" id="480284"/>
    <lineage>
        <taxon>Bacteria</taxon>
        <taxon>Bacillati</taxon>
        <taxon>Bacillota</taxon>
        <taxon>Bacilli</taxon>
        <taxon>Bacillales</taxon>
        <taxon>Bacillaceae</taxon>
        <taxon>Paracerasibacillus</taxon>
    </lineage>
</organism>
<evidence type="ECO:0000313" key="2">
    <source>
        <dbReference type="EMBL" id="MDY0410305.1"/>
    </source>
</evidence>
<feature type="compositionally biased region" description="Gly residues" evidence="1">
    <location>
        <begin position="110"/>
        <end position="120"/>
    </location>
</feature>
<feature type="compositionally biased region" description="Gly residues" evidence="1">
    <location>
        <begin position="73"/>
        <end position="101"/>
    </location>
</feature>